<evidence type="ECO:0000256" key="1">
    <source>
        <dbReference type="SAM" id="MobiDB-lite"/>
    </source>
</evidence>
<organism evidence="2 3">
    <name type="scientific">Penicilliopsis zonata CBS 506.65</name>
    <dbReference type="NCBI Taxonomy" id="1073090"/>
    <lineage>
        <taxon>Eukaryota</taxon>
        <taxon>Fungi</taxon>
        <taxon>Dikarya</taxon>
        <taxon>Ascomycota</taxon>
        <taxon>Pezizomycotina</taxon>
        <taxon>Eurotiomycetes</taxon>
        <taxon>Eurotiomycetidae</taxon>
        <taxon>Eurotiales</taxon>
        <taxon>Aspergillaceae</taxon>
        <taxon>Penicilliopsis</taxon>
    </lineage>
</organism>
<name>A0A1L9SBU2_9EURO</name>
<feature type="compositionally biased region" description="Polar residues" evidence="1">
    <location>
        <begin position="280"/>
        <end position="294"/>
    </location>
</feature>
<feature type="region of interest" description="Disordered" evidence="1">
    <location>
        <begin position="108"/>
        <end position="131"/>
    </location>
</feature>
<gene>
    <name evidence="2" type="ORF">ASPZODRAFT_100662</name>
</gene>
<feature type="compositionally biased region" description="Polar residues" evidence="1">
    <location>
        <begin position="419"/>
        <end position="428"/>
    </location>
</feature>
<dbReference type="VEuPathDB" id="FungiDB:ASPZODRAFT_100662"/>
<proteinExistence type="predicted"/>
<feature type="region of interest" description="Disordered" evidence="1">
    <location>
        <begin position="216"/>
        <end position="246"/>
    </location>
</feature>
<dbReference type="AlphaFoldDB" id="A0A1L9SBU2"/>
<feature type="compositionally biased region" description="Acidic residues" evidence="1">
    <location>
        <begin position="468"/>
        <end position="479"/>
    </location>
</feature>
<keyword evidence="3" id="KW-1185">Reference proteome</keyword>
<evidence type="ECO:0000313" key="3">
    <source>
        <dbReference type="Proteomes" id="UP000184188"/>
    </source>
</evidence>
<feature type="region of interest" description="Disordered" evidence="1">
    <location>
        <begin position="259"/>
        <end position="314"/>
    </location>
</feature>
<dbReference type="Proteomes" id="UP000184188">
    <property type="component" value="Unassembled WGS sequence"/>
</dbReference>
<feature type="compositionally biased region" description="Basic residues" evidence="1">
    <location>
        <begin position="295"/>
        <end position="308"/>
    </location>
</feature>
<protein>
    <submittedName>
        <fullName evidence="2">Uncharacterized protein</fullName>
    </submittedName>
</protein>
<dbReference type="GeneID" id="34607237"/>
<feature type="region of interest" description="Disordered" evidence="1">
    <location>
        <begin position="419"/>
        <end position="479"/>
    </location>
</feature>
<feature type="compositionally biased region" description="Low complexity" evidence="1">
    <location>
        <begin position="224"/>
        <end position="236"/>
    </location>
</feature>
<accession>A0A1L9SBU2</accession>
<dbReference type="RefSeq" id="XP_022579146.1">
    <property type="nucleotide sequence ID" value="XM_022720772.1"/>
</dbReference>
<dbReference type="OrthoDB" id="5421971at2759"/>
<dbReference type="EMBL" id="KV878347">
    <property type="protein sequence ID" value="OJJ44636.1"/>
    <property type="molecule type" value="Genomic_DNA"/>
</dbReference>
<sequence>MMRPSDPRIRQTINRFSHNLESANESAQEGLYAFSHHYITPCVAAIGNCVHACAAPCLPSREDQLRRRRRGRAESVFDFYDDWDNEATGDGILGWGHDELDRLLAGSGLARGGGSEQPRKQRKMSYGTRNVRRKSSLLVPDERNDPTVIPSSSFLGFLERFPWRVGARGLKYRPSAADLQDNPGGLRKHLPEDEPLMEAAEEAEDGPSYQRHLVHGRERSGTHSSRGTSNSLSSRGDLILSDEEEDAVPLDDEFALTLGRRNTGIETDETPGGKPASMKRSISGTLSQRTMSSKGSRKKDRRNTNRSKRVSEAAEMVHEVVTPSIEDLKLEDKRVALEEESEVSRKRVAAQKLAVSKGLDQRDGKVRKKSFLFISHLLSLYFSKLTRTQNAPWDTNVGSSAASANGGPHTAIGMVRSFSQSSDWQSMKDQTEPFPPLPQTPPSNVQSDEAPEPPSPSSQSDSAPMVSAEDDLPSDPDED</sequence>
<evidence type="ECO:0000313" key="2">
    <source>
        <dbReference type="EMBL" id="OJJ44636.1"/>
    </source>
</evidence>
<reference evidence="3" key="1">
    <citation type="journal article" date="2017" name="Genome Biol.">
        <title>Comparative genomics reveals high biological diversity and specific adaptations in the industrially and medically important fungal genus Aspergillus.</title>
        <authorList>
            <person name="de Vries R.P."/>
            <person name="Riley R."/>
            <person name="Wiebenga A."/>
            <person name="Aguilar-Osorio G."/>
            <person name="Amillis S."/>
            <person name="Uchima C.A."/>
            <person name="Anderluh G."/>
            <person name="Asadollahi M."/>
            <person name="Askin M."/>
            <person name="Barry K."/>
            <person name="Battaglia E."/>
            <person name="Bayram O."/>
            <person name="Benocci T."/>
            <person name="Braus-Stromeyer S.A."/>
            <person name="Caldana C."/>
            <person name="Canovas D."/>
            <person name="Cerqueira G.C."/>
            <person name="Chen F."/>
            <person name="Chen W."/>
            <person name="Choi C."/>
            <person name="Clum A."/>
            <person name="Dos Santos R.A."/>
            <person name="Damasio A.R."/>
            <person name="Diallinas G."/>
            <person name="Emri T."/>
            <person name="Fekete E."/>
            <person name="Flipphi M."/>
            <person name="Freyberg S."/>
            <person name="Gallo A."/>
            <person name="Gournas C."/>
            <person name="Habgood R."/>
            <person name="Hainaut M."/>
            <person name="Harispe M.L."/>
            <person name="Henrissat B."/>
            <person name="Hilden K.S."/>
            <person name="Hope R."/>
            <person name="Hossain A."/>
            <person name="Karabika E."/>
            <person name="Karaffa L."/>
            <person name="Karanyi Z."/>
            <person name="Krasevec N."/>
            <person name="Kuo A."/>
            <person name="Kusch H."/>
            <person name="LaButti K."/>
            <person name="Lagendijk E.L."/>
            <person name="Lapidus A."/>
            <person name="Levasseur A."/>
            <person name="Lindquist E."/>
            <person name="Lipzen A."/>
            <person name="Logrieco A.F."/>
            <person name="MacCabe A."/>
            <person name="Maekelae M.R."/>
            <person name="Malavazi I."/>
            <person name="Melin P."/>
            <person name="Meyer V."/>
            <person name="Mielnichuk N."/>
            <person name="Miskei M."/>
            <person name="Molnar A.P."/>
            <person name="Mule G."/>
            <person name="Ngan C.Y."/>
            <person name="Orejas M."/>
            <person name="Orosz E."/>
            <person name="Ouedraogo J.P."/>
            <person name="Overkamp K.M."/>
            <person name="Park H.-S."/>
            <person name="Perrone G."/>
            <person name="Piumi F."/>
            <person name="Punt P.J."/>
            <person name="Ram A.F."/>
            <person name="Ramon A."/>
            <person name="Rauscher S."/>
            <person name="Record E."/>
            <person name="Riano-Pachon D.M."/>
            <person name="Robert V."/>
            <person name="Roehrig J."/>
            <person name="Ruller R."/>
            <person name="Salamov A."/>
            <person name="Salih N.S."/>
            <person name="Samson R.A."/>
            <person name="Sandor E."/>
            <person name="Sanguinetti M."/>
            <person name="Schuetze T."/>
            <person name="Sepcic K."/>
            <person name="Shelest E."/>
            <person name="Sherlock G."/>
            <person name="Sophianopoulou V."/>
            <person name="Squina F.M."/>
            <person name="Sun H."/>
            <person name="Susca A."/>
            <person name="Todd R.B."/>
            <person name="Tsang A."/>
            <person name="Unkles S.E."/>
            <person name="van de Wiele N."/>
            <person name="van Rossen-Uffink D."/>
            <person name="Oliveira J.V."/>
            <person name="Vesth T.C."/>
            <person name="Visser J."/>
            <person name="Yu J.-H."/>
            <person name="Zhou M."/>
            <person name="Andersen M.R."/>
            <person name="Archer D.B."/>
            <person name="Baker S.E."/>
            <person name="Benoit I."/>
            <person name="Brakhage A.A."/>
            <person name="Braus G.H."/>
            <person name="Fischer R."/>
            <person name="Frisvad J.C."/>
            <person name="Goldman G.H."/>
            <person name="Houbraken J."/>
            <person name="Oakley B."/>
            <person name="Pocsi I."/>
            <person name="Scazzocchio C."/>
            <person name="Seiboth B."/>
            <person name="vanKuyk P.A."/>
            <person name="Wortman J."/>
            <person name="Dyer P.S."/>
            <person name="Grigoriev I.V."/>
        </authorList>
    </citation>
    <scope>NUCLEOTIDE SEQUENCE [LARGE SCALE GENOMIC DNA]</scope>
    <source>
        <strain evidence="3">CBS 506.65</strain>
    </source>
</reference>